<comment type="caution">
    <text evidence="10">The sequence shown here is derived from an EMBL/GenBank/DDBJ whole genome shotgun (WGS) entry which is preliminary data.</text>
</comment>
<dbReference type="InterPro" id="IPR019771">
    <property type="entry name" value="F-actin_capping_bsu_CS"/>
</dbReference>
<dbReference type="GO" id="GO:0008290">
    <property type="term" value="C:F-actin capping protein complex"/>
    <property type="evidence" value="ECO:0007669"/>
    <property type="project" value="UniProtKB-UniRule"/>
</dbReference>
<dbReference type="PROSITE" id="PS00231">
    <property type="entry name" value="F_ACTIN_CAPPING_BETA"/>
    <property type="match status" value="1"/>
</dbReference>
<reference evidence="10" key="1">
    <citation type="submission" date="2013-11" db="EMBL/GenBank/DDBJ databases">
        <title>Genome sequence of the fusiform rust pathogen reveals effectors for host alternation and coevolution with pine.</title>
        <authorList>
            <consortium name="DOE Joint Genome Institute"/>
            <person name="Smith K."/>
            <person name="Pendleton A."/>
            <person name="Kubisiak T."/>
            <person name="Anderson C."/>
            <person name="Salamov A."/>
            <person name="Aerts A."/>
            <person name="Riley R."/>
            <person name="Clum A."/>
            <person name="Lindquist E."/>
            <person name="Ence D."/>
            <person name="Campbell M."/>
            <person name="Kronenberg Z."/>
            <person name="Feau N."/>
            <person name="Dhillon B."/>
            <person name="Hamelin R."/>
            <person name="Burleigh J."/>
            <person name="Smith J."/>
            <person name="Yandell M."/>
            <person name="Nelson C."/>
            <person name="Grigoriev I."/>
            <person name="Davis J."/>
        </authorList>
    </citation>
    <scope>NUCLEOTIDE SEQUENCE</scope>
    <source>
        <strain evidence="10">G11</strain>
    </source>
</reference>
<evidence type="ECO:0000256" key="3">
    <source>
        <dbReference type="ARBA" id="ARBA00021859"/>
    </source>
</evidence>
<evidence type="ECO:0000256" key="1">
    <source>
        <dbReference type="ARBA" id="ARBA00004245"/>
    </source>
</evidence>
<feature type="region of interest" description="Disordered" evidence="9">
    <location>
        <begin position="201"/>
        <end position="224"/>
    </location>
</feature>
<dbReference type="OrthoDB" id="9979678at2759"/>
<dbReference type="FunFam" id="1.20.58.570:FF:000001">
    <property type="entry name" value="F-actin-capping protein subunit beta"/>
    <property type="match status" value="1"/>
</dbReference>
<keyword evidence="4 8" id="KW-0117">Actin capping</keyword>
<dbReference type="PANTHER" id="PTHR10619:SF0">
    <property type="entry name" value="F-ACTIN-CAPPING PROTEIN SUBUNIT BETA ISOFORMS 1 AND 2"/>
    <property type="match status" value="1"/>
</dbReference>
<organism evidence="10 11">
    <name type="scientific">Cronartium quercuum f. sp. fusiforme G11</name>
    <dbReference type="NCBI Taxonomy" id="708437"/>
    <lineage>
        <taxon>Eukaryota</taxon>
        <taxon>Fungi</taxon>
        <taxon>Dikarya</taxon>
        <taxon>Basidiomycota</taxon>
        <taxon>Pucciniomycotina</taxon>
        <taxon>Pucciniomycetes</taxon>
        <taxon>Pucciniales</taxon>
        <taxon>Coleosporiaceae</taxon>
        <taxon>Cronartium</taxon>
    </lineage>
</organism>
<keyword evidence="7 8" id="KW-0206">Cytoskeleton</keyword>
<dbReference type="GO" id="GO:0051016">
    <property type="term" value="P:barbed-end actin filament capping"/>
    <property type="evidence" value="ECO:0007669"/>
    <property type="project" value="UniProtKB-UniRule"/>
</dbReference>
<dbReference type="Proteomes" id="UP000886653">
    <property type="component" value="Unassembled WGS sequence"/>
</dbReference>
<accession>A0A9P6NR30</accession>
<proteinExistence type="inferred from homology"/>
<dbReference type="InterPro" id="IPR042276">
    <property type="entry name" value="CapZ_alpha/beta_2"/>
</dbReference>
<dbReference type="InterPro" id="IPR037282">
    <property type="entry name" value="CapZ_alpha/beta"/>
</dbReference>
<evidence type="ECO:0000256" key="7">
    <source>
        <dbReference type="ARBA" id="ARBA00023212"/>
    </source>
</evidence>
<evidence type="ECO:0000256" key="9">
    <source>
        <dbReference type="SAM" id="MobiDB-lite"/>
    </source>
</evidence>
<comment type="function">
    <text evidence="8">F-actin-capping proteins bind in a Ca(2+)-independent manner to the fast growing ends of actin filaments (barbed end) thereby blocking the exchange of subunits at these ends. Unlike other capping proteins (such as gelsolin and severin), these proteins do not sever actin filaments.</text>
</comment>
<evidence type="ECO:0000313" key="11">
    <source>
        <dbReference type="Proteomes" id="UP000886653"/>
    </source>
</evidence>
<evidence type="ECO:0000256" key="2">
    <source>
        <dbReference type="ARBA" id="ARBA00006039"/>
    </source>
</evidence>
<dbReference type="Pfam" id="PF01115">
    <property type="entry name" value="F_actin_cap_B"/>
    <property type="match status" value="1"/>
</dbReference>
<keyword evidence="6 8" id="KW-0009">Actin-binding</keyword>
<name>A0A9P6NR30_9BASI</name>
<dbReference type="PANTHER" id="PTHR10619">
    <property type="entry name" value="F-ACTIN-CAPPING PROTEIN SUBUNIT BETA"/>
    <property type="match status" value="1"/>
</dbReference>
<feature type="compositionally biased region" description="Low complexity" evidence="9">
    <location>
        <begin position="209"/>
        <end position="224"/>
    </location>
</feature>
<sequence>MDDILAQQTSTTSPLDLLLDLMRRLPPEKIEENLNGLIGIVPELTDELLTSIDQPLKLERCNQTGRDYLNCDYNRDQDSYRSPWTNEYEPLIADGEGTVPSARLRKLEVLLNDGFDKYRELYYEGGASSVYLWDLDEDFAGVVLMKKNLDASSNLNGSWDSIHVFETTERGRNAHYKLTSTVMLHLVKTNDALGELSLAGSMTRQHEQTSPLTPPSTSTSLSSSHLANIGRLVEEMEMKMRSLLKEVYFSKTRDITHDLRSMSSLDELRRRAGVQKELVGLLKVKGQGIGSG</sequence>
<evidence type="ECO:0000256" key="6">
    <source>
        <dbReference type="ARBA" id="ARBA00023203"/>
    </source>
</evidence>
<dbReference type="PRINTS" id="PR00192">
    <property type="entry name" value="FACTINCAPB"/>
</dbReference>
<dbReference type="Gene3D" id="3.90.1150.210">
    <property type="entry name" value="F-actin capping protein, beta subunit"/>
    <property type="match status" value="1"/>
</dbReference>
<dbReference type="InterPro" id="IPR043175">
    <property type="entry name" value="CAPZB_N"/>
</dbReference>
<dbReference type="Gene3D" id="1.20.58.570">
    <property type="match status" value="1"/>
</dbReference>
<keyword evidence="11" id="KW-1185">Reference proteome</keyword>
<evidence type="ECO:0000256" key="5">
    <source>
        <dbReference type="ARBA" id="ARBA00022490"/>
    </source>
</evidence>
<evidence type="ECO:0000313" key="10">
    <source>
        <dbReference type="EMBL" id="KAG0148772.1"/>
    </source>
</evidence>
<dbReference type="SUPFAM" id="SSF90096">
    <property type="entry name" value="Subunits of heterodimeric actin filament capping protein Capz"/>
    <property type="match status" value="1"/>
</dbReference>
<dbReference type="EMBL" id="MU167233">
    <property type="protein sequence ID" value="KAG0148772.1"/>
    <property type="molecule type" value="Genomic_DNA"/>
</dbReference>
<protein>
    <recommendedName>
        <fullName evidence="3 8">F-actin-capping protein subunit beta</fullName>
    </recommendedName>
</protein>
<dbReference type="AlphaFoldDB" id="A0A9P6NR30"/>
<evidence type="ECO:0000256" key="4">
    <source>
        <dbReference type="ARBA" id="ARBA00022467"/>
    </source>
</evidence>
<dbReference type="GO" id="GO:0030036">
    <property type="term" value="P:actin cytoskeleton organization"/>
    <property type="evidence" value="ECO:0007669"/>
    <property type="project" value="InterPro"/>
</dbReference>
<dbReference type="InterPro" id="IPR001698">
    <property type="entry name" value="CAPZB"/>
</dbReference>
<gene>
    <name evidence="10" type="ORF">CROQUDRAFT_654339</name>
</gene>
<comment type="subcellular location">
    <subcellularLocation>
        <location evidence="1 8">Cytoplasm</location>
        <location evidence="1 8">Cytoskeleton</location>
    </subcellularLocation>
</comment>
<keyword evidence="5 8" id="KW-0963">Cytoplasm</keyword>
<comment type="similarity">
    <text evidence="2 8">Belongs to the F-actin-capping protein beta subunit family.</text>
</comment>
<dbReference type="GO" id="GO:0051015">
    <property type="term" value="F:actin filament binding"/>
    <property type="evidence" value="ECO:0007669"/>
    <property type="project" value="TreeGrafter"/>
</dbReference>
<dbReference type="GO" id="GO:0005737">
    <property type="term" value="C:cytoplasm"/>
    <property type="evidence" value="ECO:0007669"/>
    <property type="project" value="InterPro"/>
</dbReference>
<evidence type="ECO:0000256" key="8">
    <source>
        <dbReference type="RuleBase" id="RU365078"/>
    </source>
</evidence>
<dbReference type="GO" id="GO:0000902">
    <property type="term" value="P:cell morphogenesis"/>
    <property type="evidence" value="ECO:0007669"/>
    <property type="project" value="TreeGrafter"/>
</dbReference>
<comment type="subunit">
    <text evidence="8">Heterodimer of an alpha and a beta subunit.</text>
</comment>